<name>A0A6A4GAQ3_9AGAR</name>
<feature type="transmembrane region" description="Helical" evidence="2">
    <location>
        <begin position="62"/>
        <end position="84"/>
    </location>
</feature>
<feature type="transmembrane region" description="Helical" evidence="2">
    <location>
        <begin position="145"/>
        <end position="165"/>
    </location>
</feature>
<accession>A0A6A4GAQ3</accession>
<gene>
    <name evidence="3" type="ORF">BT96DRAFT_1027630</name>
</gene>
<keyword evidence="2" id="KW-0472">Membrane</keyword>
<dbReference type="Proteomes" id="UP000799118">
    <property type="component" value="Unassembled WGS sequence"/>
</dbReference>
<evidence type="ECO:0000313" key="3">
    <source>
        <dbReference type="EMBL" id="KAE9382498.1"/>
    </source>
</evidence>
<keyword evidence="2" id="KW-1133">Transmembrane helix</keyword>
<evidence type="ECO:0000256" key="2">
    <source>
        <dbReference type="SAM" id="Phobius"/>
    </source>
</evidence>
<keyword evidence="4" id="KW-1185">Reference proteome</keyword>
<sequence>MEVAPLRRMPSSRQNQGYYSVKNGADDDPVDFEDHLSSSLAYPPLHTSTSRPHFGTAGSRKGYLTIISVFLIALLTAAMNHVVFSRIDGELTGSHTILKCCLSQVALYRIRLGSYPISLVSLMTSEPSFRGTLSMLFKSSMQASILWFVLLAAITQAVTLTSIFIPGTLTVNQSPTVTTSLYIPTIDFNAVDPTTSSLITVENDDPPTLSFLAPSQRWQQLILRAASGSVPPIWEAPSGCGISCNYTFTYSAPALNCTALSKEDIWPGGGTNTTDSLLAFPLNSTDLPLNEYFFYNSSYAFTTPDENNPNVSLSTLDPISRSYAIQSSRDAL</sequence>
<evidence type="ECO:0000313" key="4">
    <source>
        <dbReference type="Proteomes" id="UP000799118"/>
    </source>
</evidence>
<proteinExistence type="predicted"/>
<keyword evidence="2" id="KW-0812">Transmembrane</keyword>
<dbReference type="OrthoDB" id="3158487at2759"/>
<dbReference type="AlphaFoldDB" id="A0A6A4GAQ3"/>
<feature type="region of interest" description="Disordered" evidence="1">
    <location>
        <begin position="1"/>
        <end position="23"/>
    </location>
</feature>
<protein>
    <submittedName>
        <fullName evidence="3">Uncharacterized protein</fullName>
    </submittedName>
</protein>
<reference evidence="3" key="1">
    <citation type="journal article" date="2019" name="Environ. Microbiol.">
        <title>Fungal ecological strategies reflected in gene transcription - a case study of two litter decomposers.</title>
        <authorList>
            <person name="Barbi F."/>
            <person name="Kohler A."/>
            <person name="Barry K."/>
            <person name="Baskaran P."/>
            <person name="Daum C."/>
            <person name="Fauchery L."/>
            <person name="Ihrmark K."/>
            <person name="Kuo A."/>
            <person name="LaButti K."/>
            <person name="Lipzen A."/>
            <person name="Morin E."/>
            <person name="Grigoriev I.V."/>
            <person name="Henrissat B."/>
            <person name="Lindahl B."/>
            <person name="Martin F."/>
        </authorList>
    </citation>
    <scope>NUCLEOTIDE SEQUENCE</scope>
    <source>
        <strain evidence="3">JB14</strain>
    </source>
</reference>
<evidence type="ECO:0000256" key="1">
    <source>
        <dbReference type="SAM" id="MobiDB-lite"/>
    </source>
</evidence>
<organism evidence="3 4">
    <name type="scientific">Gymnopus androsaceus JB14</name>
    <dbReference type="NCBI Taxonomy" id="1447944"/>
    <lineage>
        <taxon>Eukaryota</taxon>
        <taxon>Fungi</taxon>
        <taxon>Dikarya</taxon>
        <taxon>Basidiomycota</taxon>
        <taxon>Agaricomycotina</taxon>
        <taxon>Agaricomycetes</taxon>
        <taxon>Agaricomycetidae</taxon>
        <taxon>Agaricales</taxon>
        <taxon>Marasmiineae</taxon>
        <taxon>Omphalotaceae</taxon>
        <taxon>Gymnopus</taxon>
    </lineage>
</organism>
<dbReference type="EMBL" id="ML771457">
    <property type="protein sequence ID" value="KAE9382498.1"/>
    <property type="molecule type" value="Genomic_DNA"/>
</dbReference>